<evidence type="ECO:0000313" key="2">
    <source>
        <dbReference type="EMBL" id="ODM02888.1"/>
    </source>
</evidence>
<dbReference type="Proteomes" id="UP000094271">
    <property type="component" value="Unassembled WGS sequence"/>
</dbReference>
<keyword evidence="1" id="KW-0472">Membrane</keyword>
<sequence length="364" mass="41009">MLLRTELEKLWKRPALWIGFTVSLLVGGFLTWSMLPMVYTGEGTISGLKAAAYNRRLAAEYEGYLTEEKAEAIISRFGFARYDEEGGCVYGNFLNRFVTEKMTDYSGDKRKAERLISLSEKDSWLGACTYKDHIYFAYTEGWDELWEIFMGLAVVWGITLVVLLSPVYSSDRMLRTAPVIRASAEGRRKMVVARLAASWIVAAGGYLLIGGLFFLICGLIYGFEGLKANMLCLGAMPYIWPESVTVGAFWARACLPRAVLGITVLVFSLSGISAYCGRSLTSVCLSALLFAFPVIRKMLWIRTFLTPLFSLLVDGMPFYMMIPLYEDGRKAFWILQAVVAMLFCLAGLWMVYSGWCRNRKEYGK</sequence>
<evidence type="ECO:0000313" key="6">
    <source>
        <dbReference type="Proteomes" id="UP000094869"/>
    </source>
</evidence>
<comment type="caution">
    <text evidence="2">The sequence shown here is derived from an EMBL/GenBank/DDBJ whole genome shotgun (WGS) entry which is preliminary data.</text>
</comment>
<evidence type="ECO:0000313" key="7">
    <source>
        <dbReference type="Proteomes" id="UP000095003"/>
    </source>
</evidence>
<keyword evidence="1" id="KW-1133">Transmembrane helix</keyword>
<reference evidence="4 6" key="2">
    <citation type="submission" date="2016-08" db="EMBL/GenBank/DDBJ databases">
        <title>Characterization of Isolates of Eisenbergiella tayi Derived from Blood Cultures, Using Whole Genome Sequencing.</title>
        <authorList>
            <person name="Bernier A.-M."/>
            <person name="Burdz T."/>
            <person name="Wiebe D."/>
            <person name="Bernard K."/>
        </authorList>
    </citation>
    <scope>NUCLEOTIDE SEQUENCE [LARGE SCALE GENOMIC DNA]</scope>
    <source>
        <strain evidence="4 6">NML120146</strain>
    </source>
</reference>
<feature type="transmembrane region" description="Helical" evidence="1">
    <location>
        <begin position="259"/>
        <end position="292"/>
    </location>
</feature>
<dbReference type="EMBL" id="MEHA01000008">
    <property type="protein sequence ID" value="ODR51895.1"/>
    <property type="molecule type" value="Genomic_DNA"/>
</dbReference>
<proteinExistence type="predicted"/>
<feature type="transmembrane region" description="Helical" evidence="1">
    <location>
        <begin position="191"/>
        <end position="221"/>
    </location>
</feature>
<feature type="transmembrane region" description="Helical" evidence="1">
    <location>
        <begin position="304"/>
        <end position="325"/>
    </location>
</feature>
<dbReference type="Proteomes" id="UP000094869">
    <property type="component" value="Unassembled WGS sequence"/>
</dbReference>
<keyword evidence="1" id="KW-0812">Transmembrane</keyword>
<dbReference type="EMBL" id="MCGI01000008">
    <property type="protein sequence ID" value="ODM02888.1"/>
    <property type="molecule type" value="Genomic_DNA"/>
</dbReference>
<protein>
    <submittedName>
        <fullName evidence="2">ABC-2 family transporter protein</fullName>
    </submittedName>
</protein>
<dbReference type="AlphaFoldDB" id="A0A1E3A2C9"/>
<feature type="transmembrane region" description="Helical" evidence="1">
    <location>
        <begin position="15"/>
        <end position="35"/>
    </location>
</feature>
<dbReference type="EMBL" id="MEHD01000023">
    <property type="protein sequence ID" value="ODR56612.1"/>
    <property type="molecule type" value="Genomic_DNA"/>
</dbReference>
<evidence type="ECO:0000256" key="1">
    <source>
        <dbReference type="SAM" id="Phobius"/>
    </source>
</evidence>
<dbReference type="Proteomes" id="UP000095003">
    <property type="component" value="Unassembled WGS sequence"/>
</dbReference>
<reference evidence="3 5" key="3">
    <citation type="submission" date="2016-08" db="EMBL/GenBank/DDBJ databases">
        <authorList>
            <person name="Seilhamer J.J."/>
        </authorList>
    </citation>
    <scope>NUCLEOTIDE SEQUENCE [LARGE SCALE GENOMIC DNA]</scope>
    <source>
        <strain evidence="3 5">NML150140-1</strain>
    </source>
</reference>
<name>A0A1E3A2C9_9FIRM</name>
<reference evidence="2 7" key="1">
    <citation type="submission" date="2016-07" db="EMBL/GenBank/DDBJ databases">
        <title>Characterization of isolates of Eisenbergiella tayi derived from blood cultures, using whole genome sequencing.</title>
        <authorList>
            <person name="Burdz T."/>
            <person name="Wiebe D."/>
            <person name="Huynh C."/>
            <person name="Bernard K."/>
        </authorList>
    </citation>
    <scope>NUCLEOTIDE SEQUENCE [LARGE SCALE GENOMIC DNA]</scope>
    <source>
        <strain evidence="2 7">NML 120489</strain>
    </source>
</reference>
<organism evidence="2 7">
    <name type="scientific">Eisenbergiella tayi</name>
    <dbReference type="NCBI Taxonomy" id="1432052"/>
    <lineage>
        <taxon>Bacteria</taxon>
        <taxon>Bacillati</taxon>
        <taxon>Bacillota</taxon>
        <taxon>Clostridia</taxon>
        <taxon>Lachnospirales</taxon>
        <taxon>Lachnospiraceae</taxon>
        <taxon>Eisenbergiella</taxon>
    </lineage>
</organism>
<feature type="transmembrane region" description="Helical" evidence="1">
    <location>
        <begin position="148"/>
        <end position="170"/>
    </location>
</feature>
<evidence type="ECO:0000313" key="3">
    <source>
        <dbReference type="EMBL" id="ODR51895.1"/>
    </source>
</evidence>
<gene>
    <name evidence="2" type="ORF">BEH84_06119</name>
    <name evidence="3" type="ORF">BEI59_13410</name>
    <name evidence="4" type="ORF">BEI63_14075</name>
</gene>
<evidence type="ECO:0000313" key="4">
    <source>
        <dbReference type="EMBL" id="ODR56612.1"/>
    </source>
</evidence>
<evidence type="ECO:0000313" key="5">
    <source>
        <dbReference type="Proteomes" id="UP000094271"/>
    </source>
</evidence>
<accession>A0A1E3A2C9</accession>
<feature type="transmembrane region" description="Helical" evidence="1">
    <location>
        <begin position="331"/>
        <end position="352"/>
    </location>
</feature>
<keyword evidence="6" id="KW-1185">Reference proteome</keyword>